<evidence type="ECO:0000313" key="2">
    <source>
        <dbReference type="EMBL" id="KAF5613241.1"/>
    </source>
</evidence>
<protein>
    <submittedName>
        <fullName evidence="2">Uncharacterized protein</fullName>
    </submittedName>
</protein>
<keyword evidence="3" id="KW-1185">Reference proteome</keyword>
<evidence type="ECO:0000256" key="1">
    <source>
        <dbReference type="SAM" id="MobiDB-lite"/>
    </source>
</evidence>
<name>A0A8H5QCF3_GIBSU</name>
<organism evidence="2 3">
    <name type="scientific">Gibberella subglutinans</name>
    <name type="common">Fusarium subglutinans</name>
    <dbReference type="NCBI Taxonomy" id="42677"/>
    <lineage>
        <taxon>Eukaryota</taxon>
        <taxon>Fungi</taxon>
        <taxon>Dikarya</taxon>
        <taxon>Ascomycota</taxon>
        <taxon>Pezizomycotina</taxon>
        <taxon>Sordariomycetes</taxon>
        <taxon>Hypocreomycetidae</taxon>
        <taxon>Hypocreales</taxon>
        <taxon>Nectriaceae</taxon>
        <taxon>Fusarium</taxon>
        <taxon>Fusarium fujikuroi species complex</taxon>
    </lineage>
</organism>
<feature type="region of interest" description="Disordered" evidence="1">
    <location>
        <begin position="47"/>
        <end position="100"/>
    </location>
</feature>
<dbReference type="OrthoDB" id="3547571at2759"/>
<accession>A0A8H5QCF3</accession>
<dbReference type="Proteomes" id="UP000547976">
    <property type="component" value="Unassembled WGS sequence"/>
</dbReference>
<dbReference type="AlphaFoldDB" id="A0A8H5QCF3"/>
<gene>
    <name evidence="2" type="ORF">FSUBG_971</name>
</gene>
<sequence>MDSKKVEYYSITYLIMDEGHKYTYIAGGAVAAADAYYITQKARALTRAVSQTTSTSETSKPSSDTTAATETSTTSSGSATEATAEISDDNRSESRSDTGAIVGGVVEGLAVLYRTAVAVIYLPRKSRTQKLETTPGTGQGMTEAPGQA</sequence>
<dbReference type="RefSeq" id="XP_036543557.1">
    <property type="nucleotide sequence ID" value="XM_036688252.1"/>
</dbReference>
<feature type="compositionally biased region" description="Low complexity" evidence="1">
    <location>
        <begin position="50"/>
        <end position="85"/>
    </location>
</feature>
<evidence type="ECO:0000313" key="3">
    <source>
        <dbReference type="Proteomes" id="UP000547976"/>
    </source>
</evidence>
<proteinExistence type="predicted"/>
<dbReference type="GeneID" id="59322970"/>
<comment type="caution">
    <text evidence="2">The sequence shown here is derived from an EMBL/GenBank/DDBJ whole genome shotgun (WGS) entry which is preliminary data.</text>
</comment>
<dbReference type="EMBL" id="JAAOAV010000004">
    <property type="protein sequence ID" value="KAF5613241.1"/>
    <property type="molecule type" value="Genomic_DNA"/>
</dbReference>
<reference evidence="2 3" key="1">
    <citation type="submission" date="2020-05" db="EMBL/GenBank/DDBJ databases">
        <title>Identification and distribution of gene clusters putatively required for synthesis of sphingolipid metabolism inhibitors in phylogenetically diverse species of the filamentous fungus Fusarium.</title>
        <authorList>
            <person name="Kim H.-S."/>
            <person name="Busman M."/>
            <person name="Brown D.W."/>
            <person name="Divon H."/>
            <person name="Uhlig S."/>
            <person name="Proctor R.H."/>
        </authorList>
    </citation>
    <scope>NUCLEOTIDE SEQUENCE [LARGE SCALE GENOMIC DNA]</scope>
    <source>
        <strain evidence="2 3">NRRL 66333</strain>
    </source>
</reference>